<dbReference type="SUPFAM" id="SSF53807">
    <property type="entry name" value="Helical backbone' metal receptor"/>
    <property type="match status" value="1"/>
</dbReference>
<dbReference type="PANTHER" id="PTHR30532:SF26">
    <property type="entry name" value="IRON(3+)-HYDROXAMATE-BINDING PROTEIN FHUD"/>
    <property type="match status" value="1"/>
</dbReference>
<evidence type="ECO:0000256" key="3">
    <source>
        <dbReference type="ARBA" id="ARBA00022448"/>
    </source>
</evidence>
<comment type="similarity">
    <text evidence="2">Belongs to the bacterial solute-binding protein 8 family.</text>
</comment>
<feature type="chain" id="PRO_5038581096" evidence="5">
    <location>
        <begin position="30"/>
        <end position="332"/>
    </location>
</feature>
<dbReference type="RefSeq" id="WP_182777922.1">
    <property type="nucleotide sequence ID" value="NZ_BAAAHW010000030.1"/>
</dbReference>
<feature type="domain" description="Fe/B12 periplasmic-binding" evidence="6">
    <location>
        <begin position="56"/>
        <end position="332"/>
    </location>
</feature>
<protein>
    <submittedName>
        <fullName evidence="7">Iron complex transport system substrate-binding protein</fullName>
    </submittedName>
</protein>
<evidence type="ECO:0000256" key="2">
    <source>
        <dbReference type="ARBA" id="ARBA00008814"/>
    </source>
</evidence>
<dbReference type="Gene3D" id="3.40.50.1980">
    <property type="entry name" value="Nitrogenase molybdenum iron protein domain"/>
    <property type="match status" value="2"/>
</dbReference>
<dbReference type="GO" id="GO:1901678">
    <property type="term" value="P:iron coordination entity transport"/>
    <property type="evidence" value="ECO:0007669"/>
    <property type="project" value="UniProtKB-ARBA"/>
</dbReference>
<dbReference type="InterPro" id="IPR051313">
    <property type="entry name" value="Bact_iron-sidero_bind"/>
</dbReference>
<dbReference type="EMBL" id="JACJIJ010000002">
    <property type="protein sequence ID" value="MBA9057790.1"/>
    <property type="molecule type" value="Genomic_DNA"/>
</dbReference>
<evidence type="ECO:0000256" key="4">
    <source>
        <dbReference type="ARBA" id="ARBA00022729"/>
    </source>
</evidence>
<comment type="subcellular location">
    <subcellularLocation>
        <location evidence="1">Cell envelope</location>
    </subcellularLocation>
</comment>
<organism evidence="7 8">
    <name type="scientific">Streptomyces murinus</name>
    <dbReference type="NCBI Taxonomy" id="33900"/>
    <lineage>
        <taxon>Bacteria</taxon>
        <taxon>Bacillati</taxon>
        <taxon>Actinomycetota</taxon>
        <taxon>Actinomycetes</taxon>
        <taxon>Kitasatosporales</taxon>
        <taxon>Streptomycetaceae</taxon>
        <taxon>Streptomyces</taxon>
    </lineage>
</organism>
<dbReference type="InterPro" id="IPR002491">
    <property type="entry name" value="ABC_transptr_periplasmic_BD"/>
</dbReference>
<accession>A0A7W3NW11</accession>
<feature type="signal peptide" evidence="5">
    <location>
        <begin position="1"/>
        <end position="29"/>
    </location>
</feature>
<dbReference type="Proteomes" id="UP000577386">
    <property type="component" value="Unassembled WGS sequence"/>
</dbReference>
<sequence>MFTRRSAGLVGALALALTLSACGSSHDDAADTPKKNDTRVFTADNGKVTIPVHPKRVVATGYAVPTLIEAGAPLVGISSWQRGEPMMDGQELATYKKLTKVAGEQASETNYEAIAEAKPDLIVLGVPVPVLGDIDMKRLTSIAPVVAIGPTLPSQWRDVSTKQADAAGVLTKYESDKATYETEAAQLKKKYQKVLPQLKLGHVGAYGDTSKGTFQREFNGSWGTNVVQDVGADYYGKVKKAGPGSKSVSEYPSMEEITDSLGQADAITYSVNADGTVPDSVKYVLDSKLWKNLPAVKKKMTFPIAYTEASTYGDALKTLKAIDKAFAPLLDK</sequence>
<comment type="caution">
    <text evidence="7">The sequence shown here is derived from an EMBL/GenBank/DDBJ whole genome shotgun (WGS) entry which is preliminary data.</text>
</comment>
<dbReference type="PROSITE" id="PS50983">
    <property type="entry name" value="FE_B12_PBP"/>
    <property type="match status" value="1"/>
</dbReference>
<keyword evidence="4 5" id="KW-0732">Signal</keyword>
<dbReference type="GeneID" id="93978241"/>
<dbReference type="AlphaFoldDB" id="A0A7W3NW11"/>
<dbReference type="Pfam" id="PF01497">
    <property type="entry name" value="Peripla_BP_2"/>
    <property type="match status" value="1"/>
</dbReference>
<evidence type="ECO:0000313" key="7">
    <source>
        <dbReference type="EMBL" id="MBA9057790.1"/>
    </source>
</evidence>
<evidence type="ECO:0000313" key="8">
    <source>
        <dbReference type="Proteomes" id="UP000577386"/>
    </source>
</evidence>
<reference evidence="7 8" key="1">
    <citation type="submission" date="2020-08" db="EMBL/GenBank/DDBJ databases">
        <title>Sequencing the genomes of 1000 actinobacteria strains.</title>
        <authorList>
            <person name="Klenk H.-P."/>
        </authorList>
    </citation>
    <scope>NUCLEOTIDE SEQUENCE [LARGE SCALE GENOMIC DNA]</scope>
    <source>
        <strain evidence="7 8">DSM 41827</strain>
    </source>
</reference>
<keyword evidence="3" id="KW-0813">Transport</keyword>
<evidence type="ECO:0000259" key="6">
    <source>
        <dbReference type="PROSITE" id="PS50983"/>
    </source>
</evidence>
<dbReference type="PROSITE" id="PS51257">
    <property type="entry name" value="PROKAR_LIPOPROTEIN"/>
    <property type="match status" value="1"/>
</dbReference>
<dbReference type="PANTHER" id="PTHR30532">
    <property type="entry name" value="IRON III DICITRATE-BINDING PERIPLASMIC PROTEIN"/>
    <property type="match status" value="1"/>
</dbReference>
<gene>
    <name evidence="7" type="ORF">HDA42_006968</name>
</gene>
<evidence type="ECO:0000256" key="5">
    <source>
        <dbReference type="SAM" id="SignalP"/>
    </source>
</evidence>
<dbReference type="GO" id="GO:0030288">
    <property type="term" value="C:outer membrane-bounded periplasmic space"/>
    <property type="evidence" value="ECO:0007669"/>
    <property type="project" value="TreeGrafter"/>
</dbReference>
<evidence type="ECO:0000256" key="1">
    <source>
        <dbReference type="ARBA" id="ARBA00004196"/>
    </source>
</evidence>
<name>A0A7W3NW11_STRMR</name>
<proteinExistence type="inferred from homology"/>
<keyword evidence="8" id="KW-1185">Reference proteome</keyword>